<evidence type="ECO:0000256" key="1">
    <source>
        <dbReference type="ARBA" id="ARBA00004651"/>
    </source>
</evidence>
<evidence type="ECO:0000259" key="9">
    <source>
        <dbReference type="Pfam" id="PF12704"/>
    </source>
</evidence>
<dbReference type="NCBIfam" id="TIGR03434">
    <property type="entry name" value="ADOP"/>
    <property type="match status" value="1"/>
</dbReference>
<feature type="transmembrane region" description="Helical" evidence="7">
    <location>
        <begin position="773"/>
        <end position="797"/>
    </location>
</feature>
<keyword evidence="11" id="KW-1185">Reference proteome</keyword>
<comment type="similarity">
    <text evidence="6">Belongs to the ABC-4 integral membrane protein family.</text>
</comment>
<dbReference type="PANTHER" id="PTHR30572:SF4">
    <property type="entry name" value="ABC TRANSPORTER PERMEASE YTRF"/>
    <property type="match status" value="1"/>
</dbReference>
<dbReference type="InterPro" id="IPR017800">
    <property type="entry name" value="ADOP"/>
</dbReference>
<keyword evidence="3 7" id="KW-0812">Transmembrane</keyword>
<evidence type="ECO:0000256" key="2">
    <source>
        <dbReference type="ARBA" id="ARBA00022475"/>
    </source>
</evidence>
<feature type="transmembrane region" description="Helical" evidence="7">
    <location>
        <begin position="830"/>
        <end position="851"/>
    </location>
</feature>
<comment type="caution">
    <text evidence="10">The sequence shown here is derived from an EMBL/GenBank/DDBJ whole genome shotgun (WGS) entry which is preliminary data.</text>
</comment>
<evidence type="ECO:0000313" key="11">
    <source>
        <dbReference type="Proteomes" id="UP001484239"/>
    </source>
</evidence>
<feature type="transmembrane region" description="Helical" evidence="7">
    <location>
        <begin position="863"/>
        <end position="883"/>
    </location>
</feature>
<dbReference type="Proteomes" id="UP001484239">
    <property type="component" value="Unassembled WGS sequence"/>
</dbReference>
<feature type="domain" description="ABC3 transporter permease C-terminal" evidence="8">
    <location>
        <begin position="379"/>
        <end position="496"/>
    </location>
</feature>
<sequence length="900" mass="93275">MRGGFARSVARALLRLYSADFRARYGAEALEVVEGDLGVARERAGLLAGWRMGLVLAAFGMHGVLDRITGGPSGGGLTGWAGSGWSHDVRGAVRSAVRRPAFTLVAAASLAVGVGASTAAFALIDALLLRDISGAADRDRIVEVQRIERGGEPAQWTWPDFVRLRDGSAPLASAALVQPGAVSLSEGAGGAGAGADRVMALFVTSEYFATLGVRPTRGRFPGAEADRPDGGVREVVLSHGSWQERFQGDPEVVGRVIRVNREAYTVVGVAPADFHGHRFGSRPSLYLPLTRHPAALADPERVFRSATVGWGEVLARLAEGATAERLEGALAAVAWEGGDPGGATPGAEPPPRIRAVPARPLPLEARAPVTAAGTLLVGLLLLVLGATSANVAGMLLARAASRTGEMALRLALGSGRGRLVRHLVAEALLIFLVGGVAGLAVARRLVPWFDPGRWVPTPFPIDLGVEVDGRSFAFALAVTTLFGLACGLLPALQVVRGDLATMMRRSSGGGVRTGRLRSAFITGQVTVAALLLVSAALFVRSLHEGASIEPGFTPAGVHTTRLDLALEGRDDPDEIRTFTTEVVTHLRGRPGVERVAVATDVPLDGGSSSAPVRVGSAGAERWIQSHFAHVTDGYFEALSIPLRAGRTFEASDGADAPLVAILNETLARTAFPDGDALGRVVYFALDSVGREVVGVVGDTSADLVTDEAAPQIFTPLQQDPAPTLHVLARIAGDEGAAGRLLGDEILAVDPALALGPVRVLADLTDLGLLPQRIVVAIAGALGALALLLAALGVYGVVSFTVRRRTREIGVRMALGSSRTTVVRGVLREGVLLALPGLLIGGVLALLLAGLLRSFMVGVGPSDPLSWLAALGLLLAVIVLACVLPARRAAGVAPADALRVE</sequence>
<evidence type="ECO:0000256" key="5">
    <source>
        <dbReference type="ARBA" id="ARBA00023136"/>
    </source>
</evidence>
<evidence type="ECO:0000256" key="7">
    <source>
        <dbReference type="SAM" id="Phobius"/>
    </source>
</evidence>
<feature type="transmembrane region" description="Helical" evidence="7">
    <location>
        <begin position="516"/>
        <end position="539"/>
    </location>
</feature>
<feature type="domain" description="MacB-like periplasmic core" evidence="9">
    <location>
        <begin position="573"/>
        <end position="718"/>
    </location>
</feature>
<feature type="transmembrane region" description="Helical" evidence="7">
    <location>
        <begin position="419"/>
        <end position="442"/>
    </location>
</feature>
<dbReference type="RefSeq" id="WP_405287553.1">
    <property type="nucleotide sequence ID" value="NZ_JBBHLI010000017.1"/>
</dbReference>
<comment type="subcellular location">
    <subcellularLocation>
        <location evidence="1">Cell membrane</location>
        <topology evidence="1">Multi-pass membrane protein</topology>
    </subcellularLocation>
</comment>
<keyword evidence="2" id="KW-1003">Cell membrane</keyword>
<evidence type="ECO:0000256" key="4">
    <source>
        <dbReference type="ARBA" id="ARBA00022989"/>
    </source>
</evidence>
<organism evidence="10 11">
    <name type="scientific">Gaopeijia maritima</name>
    <dbReference type="NCBI Taxonomy" id="3119007"/>
    <lineage>
        <taxon>Bacteria</taxon>
        <taxon>Pseudomonadati</taxon>
        <taxon>Gemmatimonadota</taxon>
        <taxon>Longimicrobiia</taxon>
        <taxon>Gaopeijiales</taxon>
        <taxon>Gaopeijiaceae</taxon>
        <taxon>Gaopeijia</taxon>
    </lineage>
</organism>
<evidence type="ECO:0000259" key="8">
    <source>
        <dbReference type="Pfam" id="PF02687"/>
    </source>
</evidence>
<reference evidence="10 11" key="1">
    <citation type="submission" date="2024-02" db="EMBL/GenBank/DDBJ databases">
        <title>A novel Gemmatimonadota bacterium.</title>
        <authorList>
            <person name="Du Z.-J."/>
            <person name="Ye Y.-Q."/>
        </authorList>
    </citation>
    <scope>NUCLEOTIDE SEQUENCE [LARGE SCALE GENOMIC DNA]</scope>
    <source>
        <strain evidence="10 11">DH-20</strain>
    </source>
</reference>
<dbReference type="Pfam" id="PF02687">
    <property type="entry name" value="FtsX"/>
    <property type="match status" value="2"/>
</dbReference>
<dbReference type="InterPro" id="IPR003838">
    <property type="entry name" value="ABC3_permease_C"/>
</dbReference>
<accession>A0ABU9EDV2</accession>
<proteinExistence type="inferred from homology"/>
<dbReference type="Pfam" id="PF12704">
    <property type="entry name" value="MacB_PCD"/>
    <property type="match status" value="2"/>
</dbReference>
<keyword evidence="5 7" id="KW-0472">Membrane</keyword>
<dbReference type="InterPro" id="IPR050250">
    <property type="entry name" value="Macrolide_Exporter_MacB"/>
</dbReference>
<keyword evidence="4 7" id="KW-1133">Transmembrane helix</keyword>
<evidence type="ECO:0000256" key="3">
    <source>
        <dbReference type="ARBA" id="ARBA00022692"/>
    </source>
</evidence>
<feature type="domain" description="ABC3 transporter permease C-terminal" evidence="8">
    <location>
        <begin position="781"/>
        <end position="890"/>
    </location>
</feature>
<feature type="transmembrane region" description="Helical" evidence="7">
    <location>
        <begin position="472"/>
        <end position="495"/>
    </location>
</feature>
<name>A0ABU9EDV2_9BACT</name>
<evidence type="ECO:0000256" key="6">
    <source>
        <dbReference type="ARBA" id="ARBA00038076"/>
    </source>
</evidence>
<dbReference type="EMBL" id="JBBHLI010000017">
    <property type="protein sequence ID" value="MEK9502908.1"/>
    <property type="molecule type" value="Genomic_DNA"/>
</dbReference>
<feature type="transmembrane region" description="Helical" evidence="7">
    <location>
        <begin position="375"/>
        <end position="398"/>
    </location>
</feature>
<feature type="domain" description="MacB-like periplasmic core" evidence="9">
    <location>
        <begin position="103"/>
        <end position="332"/>
    </location>
</feature>
<protein>
    <submittedName>
        <fullName evidence="10">ADOP family duplicated permease</fullName>
    </submittedName>
</protein>
<feature type="transmembrane region" description="Helical" evidence="7">
    <location>
        <begin position="101"/>
        <end position="124"/>
    </location>
</feature>
<gene>
    <name evidence="10" type="ORF">WI372_18070</name>
</gene>
<dbReference type="PANTHER" id="PTHR30572">
    <property type="entry name" value="MEMBRANE COMPONENT OF TRANSPORTER-RELATED"/>
    <property type="match status" value="1"/>
</dbReference>
<evidence type="ECO:0000313" key="10">
    <source>
        <dbReference type="EMBL" id="MEK9502908.1"/>
    </source>
</evidence>
<dbReference type="InterPro" id="IPR025857">
    <property type="entry name" value="MacB_PCD"/>
</dbReference>